<dbReference type="NCBIfam" id="TIGR00488">
    <property type="entry name" value="bis(5'-nucleosyl)-tetraphosphatase (symmetrical) YqeK"/>
    <property type="match status" value="1"/>
</dbReference>
<organism evidence="16 17">
    <name type="scientific">Mycoplasmopsis ciconiae</name>
    <dbReference type="NCBI Taxonomy" id="561067"/>
    <lineage>
        <taxon>Bacteria</taxon>
        <taxon>Bacillati</taxon>
        <taxon>Mycoplasmatota</taxon>
        <taxon>Mycoplasmoidales</taxon>
        <taxon>Metamycoplasmataceae</taxon>
        <taxon>Mycoplasmopsis</taxon>
    </lineage>
</organism>
<keyword evidence="10" id="KW-0408">Iron</keyword>
<evidence type="ECO:0000256" key="2">
    <source>
        <dbReference type="ARBA" id="ARBA00005019"/>
    </source>
</evidence>
<dbReference type="InterPro" id="IPR006674">
    <property type="entry name" value="HD_domain"/>
</dbReference>
<keyword evidence="9 14" id="KW-0067">ATP-binding</keyword>
<dbReference type="NCBIfam" id="TIGR00482">
    <property type="entry name" value="nicotinate (nicotinamide) nucleotide adenylyltransferase"/>
    <property type="match status" value="1"/>
</dbReference>
<dbReference type="InterPro" id="IPR003607">
    <property type="entry name" value="HD/PDEase_dom"/>
</dbReference>
<dbReference type="Gene3D" id="1.10.3210.10">
    <property type="entry name" value="Hypothetical protein af1432"/>
    <property type="match status" value="1"/>
</dbReference>
<dbReference type="NCBIfam" id="TIGR00125">
    <property type="entry name" value="cyt_tran_rel"/>
    <property type="match status" value="1"/>
</dbReference>
<evidence type="ECO:0000313" key="16">
    <source>
        <dbReference type="EMBL" id="MEE3927986.1"/>
    </source>
</evidence>
<dbReference type="EMBL" id="JAZDWZ010000001">
    <property type="protein sequence ID" value="MEE3927986.1"/>
    <property type="molecule type" value="Genomic_DNA"/>
</dbReference>
<dbReference type="InterPro" id="IPR004821">
    <property type="entry name" value="Cyt_trans-like"/>
</dbReference>
<keyword evidence="3 14" id="KW-0662">Pyridine nucleotide biosynthesis</keyword>
<evidence type="ECO:0000256" key="14">
    <source>
        <dbReference type="HAMAP-Rule" id="MF_00244"/>
    </source>
</evidence>
<dbReference type="EC" id="2.7.7.18" evidence="14"/>
<comment type="catalytic activity">
    <reaction evidence="13">
        <text>P(1),P(4)-bis(5'-adenosyl) tetraphosphate + H2O = 2 ADP + 2 H(+)</text>
        <dbReference type="Rhea" id="RHEA:24252"/>
        <dbReference type="ChEBI" id="CHEBI:15377"/>
        <dbReference type="ChEBI" id="CHEBI:15378"/>
        <dbReference type="ChEBI" id="CHEBI:58141"/>
        <dbReference type="ChEBI" id="CHEBI:456216"/>
        <dbReference type="EC" id="3.6.1.41"/>
    </reaction>
</comment>
<evidence type="ECO:0000256" key="8">
    <source>
        <dbReference type="ARBA" id="ARBA00022801"/>
    </source>
</evidence>
<keyword evidence="17" id="KW-1185">Reference proteome</keyword>
<keyword evidence="4 14" id="KW-0808">Transferase</keyword>
<dbReference type="CDD" id="cd02165">
    <property type="entry name" value="NMNAT"/>
    <property type="match status" value="1"/>
</dbReference>
<dbReference type="InterPro" id="IPR005249">
    <property type="entry name" value="YqeK"/>
</dbReference>
<evidence type="ECO:0000256" key="12">
    <source>
        <dbReference type="ARBA" id="ARBA00048721"/>
    </source>
</evidence>
<comment type="caution">
    <text evidence="16">The sequence shown here is derived from an EMBL/GenBank/DDBJ whole genome shotgun (WGS) entry which is preliminary data.</text>
</comment>
<evidence type="ECO:0000256" key="4">
    <source>
        <dbReference type="ARBA" id="ARBA00022679"/>
    </source>
</evidence>
<keyword evidence="6" id="KW-0479">Metal-binding</keyword>
<evidence type="ECO:0000256" key="1">
    <source>
        <dbReference type="ARBA" id="ARBA00002324"/>
    </source>
</evidence>
<dbReference type="SUPFAM" id="SSF52374">
    <property type="entry name" value="Nucleotidylyl transferase"/>
    <property type="match status" value="1"/>
</dbReference>
<dbReference type="InterPro" id="IPR005248">
    <property type="entry name" value="NadD/NMNAT"/>
</dbReference>
<evidence type="ECO:0000256" key="6">
    <source>
        <dbReference type="ARBA" id="ARBA00022723"/>
    </source>
</evidence>
<protein>
    <recommendedName>
        <fullName evidence="14">Probable nicotinate-nucleotide adenylyltransferase</fullName>
        <ecNumber evidence="14">2.7.7.18</ecNumber>
    </recommendedName>
    <alternativeName>
        <fullName evidence="14">Deamido-NAD(+) diphosphorylase</fullName>
    </alternativeName>
    <alternativeName>
        <fullName evidence="14">Deamido-NAD(+) pyrophosphorylase</fullName>
    </alternativeName>
    <alternativeName>
        <fullName evidence="14">Nicotinate mononucleotide adenylyltransferase</fullName>
        <shortName evidence="14">NaMN adenylyltransferase</shortName>
    </alternativeName>
</protein>
<keyword evidence="11 14" id="KW-0520">NAD</keyword>
<dbReference type="Pfam" id="PF01467">
    <property type="entry name" value="CTP_transf_like"/>
    <property type="match status" value="1"/>
</dbReference>
<sequence length="368" mass="42084">MRKIGIYGGSFDPVHKGHTKMMKEAIDLLDLDILNVVPAFISPFKTKKDNAKAEDRIKMLELVLPPKAQICDFEIKRNNVSYTIDTVKYIKNKYPDCELYLIIGSDNLTKLHKWKDIDLIAQLAKIAVLRRSKNINKINLKKYNGILLNNKIHEFSSSEYKKGAMDTVASSVAEYIGHNLLYAKDIVHNCLSAKRAKHSQAAATFAANLAKKHGYDAKVAYHAGLFHDIAKEWSAQNSTAYMQYCNVDPNQYKKFQYHQICGYLWLKNEYKCDNQELLHAIKVHTSMEDLGDTNLSTLDKIVYIADKICEGRKYPGIQKVRELVFEDLDKGFKEVVKNNLILEKQKGTKFDALAQSVYKNILGDEYEC</sequence>
<keyword evidence="7 14" id="KW-0547">Nucleotide-binding</keyword>
<comment type="catalytic activity">
    <reaction evidence="12 14">
        <text>nicotinate beta-D-ribonucleotide + ATP + H(+) = deamido-NAD(+) + diphosphate</text>
        <dbReference type="Rhea" id="RHEA:22860"/>
        <dbReference type="ChEBI" id="CHEBI:15378"/>
        <dbReference type="ChEBI" id="CHEBI:30616"/>
        <dbReference type="ChEBI" id="CHEBI:33019"/>
        <dbReference type="ChEBI" id="CHEBI:57502"/>
        <dbReference type="ChEBI" id="CHEBI:58437"/>
        <dbReference type="EC" id="2.7.7.18"/>
    </reaction>
</comment>
<dbReference type="SMART" id="SM00471">
    <property type="entry name" value="HDc"/>
    <property type="match status" value="1"/>
</dbReference>
<dbReference type="Proteomes" id="UP001344817">
    <property type="component" value="Unassembled WGS sequence"/>
</dbReference>
<feature type="domain" description="HD/PDEase" evidence="15">
    <location>
        <begin position="191"/>
        <end position="320"/>
    </location>
</feature>
<dbReference type="Gene3D" id="3.40.50.620">
    <property type="entry name" value="HUPs"/>
    <property type="match status" value="1"/>
</dbReference>
<dbReference type="Pfam" id="PF01966">
    <property type="entry name" value="HD"/>
    <property type="match status" value="1"/>
</dbReference>
<evidence type="ECO:0000256" key="10">
    <source>
        <dbReference type="ARBA" id="ARBA00023004"/>
    </source>
</evidence>
<proteinExistence type="inferred from homology"/>
<comment type="pathway">
    <text evidence="2 14">Cofactor biosynthesis; NAD(+) biosynthesis; deamido-NAD(+) from nicotinate D-ribonucleotide: step 1/1.</text>
</comment>
<evidence type="ECO:0000256" key="11">
    <source>
        <dbReference type="ARBA" id="ARBA00023027"/>
    </source>
</evidence>
<dbReference type="HAMAP" id="MF_00244">
    <property type="entry name" value="NaMN_adenylyltr"/>
    <property type="match status" value="1"/>
</dbReference>
<dbReference type="GO" id="GO:0004515">
    <property type="term" value="F:nicotinate-nucleotide adenylyltransferase activity"/>
    <property type="evidence" value="ECO:0007669"/>
    <property type="project" value="UniProtKB-EC"/>
</dbReference>
<gene>
    <name evidence="14" type="primary">nadD</name>
    <name evidence="16" type="ORF">V2E24_00130</name>
</gene>
<dbReference type="PANTHER" id="PTHR39321">
    <property type="entry name" value="NICOTINATE-NUCLEOTIDE ADENYLYLTRANSFERASE-RELATED"/>
    <property type="match status" value="1"/>
</dbReference>
<dbReference type="PANTHER" id="PTHR39321:SF3">
    <property type="entry name" value="PHOSPHOPANTETHEINE ADENYLYLTRANSFERASE"/>
    <property type="match status" value="1"/>
</dbReference>
<evidence type="ECO:0000313" key="17">
    <source>
        <dbReference type="Proteomes" id="UP001344817"/>
    </source>
</evidence>
<evidence type="ECO:0000256" key="9">
    <source>
        <dbReference type="ARBA" id="ARBA00022840"/>
    </source>
</evidence>
<dbReference type="NCBIfam" id="NF005519">
    <property type="entry name" value="PRK07152.1"/>
    <property type="match status" value="1"/>
</dbReference>
<evidence type="ECO:0000256" key="3">
    <source>
        <dbReference type="ARBA" id="ARBA00022642"/>
    </source>
</evidence>
<dbReference type="RefSeq" id="WP_330500401.1">
    <property type="nucleotide sequence ID" value="NZ_JAZDWZ010000001.1"/>
</dbReference>
<comment type="function">
    <text evidence="1 14">Catalyzes the reversible adenylation of nicotinate mononucleotide (NaMN) to nicotinic acid adenine dinucleotide (NaAD).</text>
</comment>
<keyword evidence="5 14" id="KW-0548">Nucleotidyltransferase</keyword>
<accession>A0ABU7MKD0</accession>
<keyword evidence="8" id="KW-0378">Hydrolase</keyword>
<evidence type="ECO:0000256" key="5">
    <source>
        <dbReference type="ARBA" id="ARBA00022695"/>
    </source>
</evidence>
<dbReference type="InterPro" id="IPR014729">
    <property type="entry name" value="Rossmann-like_a/b/a_fold"/>
</dbReference>
<comment type="similarity">
    <text evidence="14">Belongs to the NadD family.</text>
</comment>
<evidence type="ECO:0000256" key="13">
    <source>
        <dbReference type="ARBA" id="ARBA00049417"/>
    </source>
</evidence>
<dbReference type="SUPFAM" id="SSF109604">
    <property type="entry name" value="HD-domain/PDEase-like"/>
    <property type="match status" value="1"/>
</dbReference>
<evidence type="ECO:0000256" key="7">
    <source>
        <dbReference type="ARBA" id="ARBA00022741"/>
    </source>
</evidence>
<reference evidence="16" key="1">
    <citation type="submission" date="2024-01" db="EMBL/GenBank/DDBJ databases">
        <title>Genome sequence of Mycoplasma ciconiae type strain DSM 25251.</title>
        <authorList>
            <person name="Spergser J."/>
        </authorList>
    </citation>
    <scope>NUCLEOTIDE SEQUENCE [LARGE SCALE GENOMIC DNA]</scope>
    <source>
        <strain evidence="16">DSM 25251</strain>
    </source>
</reference>
<evidence type="ECO:0000259" key="15">
    <source>
        <dbReference type="SMART" id="SM00471"/>
    </source>
</evidence>
<name>A0ABU7MKD0_9BACT</name>